<feature type="active site" description="Nucleophile" evidence="2">
    <location>
        <position position="42"/>
    </location>
</feature>
<keyword evidence="2" id="KW-0378">Hydrolase</keyword>
<reference evidence="4" key="1">
    <citation type="journal article" date="2021" name="Proc. Natl. Acad. Sci. U.S.A.">
        <title>Global biogeography of chemosynthetic symbionts reveals both localized and globally distributed symbiont groups. .</title>
        <authorList>
            <person name="Osvatic J.T."/>
            <person name="Wilkins L.G.E."/>
            <person name="Leibrecht L."/>
            <person name="Leray M."/>
            <person name="Zauner S."/>
            <person name="Polzin J."/>
            <person name="Camacho Y."/>
            <person name="Gros O."/>
            <person name="van Gils J.A."/>
            <person name="Eisen J.A."/>
            <person name="Petersen J.M."/>
            <person name="Yuen B."/>
        </authorList>
    </citation>
    <scope>NUCLEOTIDE SEQUENCE</scope>
    <source>
        <strain evidence="4">MAGclacostrist055</strain>
    </source>
</reference>
<dbReference type="CDD" id="cd07199">
    <property type="entry name" value="Pat17_PNPLA8_PNPLA9_like"/>
    <property type="match status" value="1"/>
</dbReference>
<evidence type="ECO:0000256" key="2">
    <source>
        <dbReference type="PROSITE-ProRule" id="PRU01161"/>
    </source>
</evidence>
<dbReference type="InterPro" id="IPR047156">
    <property type="entry name" value="Teg/CotR/CapV-like"/>
</dbReference>
<keyword evidence="1 2" id="KW-0443">Lipid metabolism</keyword>
<comment type="caution">
    <text evidence="4">The sequence shown here is derived from an EMBL/GenBank/DDBJ whole genome shotgun (WGS) entry which is preliminary data.</text>
</comment>
<dbReference type="PANTHER" id="PTHR24138">
    <property type="entry name" value="INTRACELLLAR PHOSPHOLIPASE A FAMILY"/>
    <property type="match status" value="1"/>
</dbReference>
<dbReference type="Gene3D" id="3.40.1090.10">
    <property type="entry name" value="Cytosolic phospholipase A2 catalytic domain"/>
    <property type="match status" value="1"/>
</dbReference>
<evidence type="ECO:0000313" key="4">
    <source>
        <dbReference type="EMBL" id="MCG7980325.1"/>
    </source>
</evidence>
<dbReference type="SUPFAM" id="SSF52151">
    <property type="entry name" value="FabD/lysophospholipase-like"/>
    <property type="match status" value="1"/>
</dbReference>
<protein>
    <submittedName>
        <fullName evidence="4">Patatin-like phospholipase family protein</fullName>
    </submittedName>
</protein>
<proteinExistence type="predicted"/>
<keyword evidence="2" id="KW-0442">Lipid degradation</keyword>
<dbReference type="InterPro" id="IPR002641">
    <property type="entry name" value="PNPLA_dom"/>
</dbReference>
<feature type="short sequence motif" description="GXSXG" evidence="2">
    <location>
        <begin position="40"/>
        <end position="44"/>
    </location>
</feature>
<evidence type="ECO:0000256" key="1">
    <source>
        <dbReference type="ARBA" id="ARBA00023098"/>
    </source>
</evidence>
<dbReference type="AlphaFoldDB" id="A0A9E4NNB8"/>
<accession>A0A9E4NNB8</accession>
<sequence length="297" mass="32789">MKILSIDGGGIRGYFSAYILERIQQELGVEFSEYFDLIAGTSTGSIIAAALAINHPISEVTKLYKDKGKKIFKPRKFSLGGIWKAKYSKSALIDELEKVFGDKTLSSTETRLLIPAIDLVNSQVHVFKSNYLGEFIRDVNVPIKDAVLASCSAPTYFEPTTVDPFLLADGGLWANDPSLVSYVEATGKLKVPPDEVRILSIGSGVGVHYYSHENTDAKWGAITGWGGPQIIDLILNLQSKTAGNMLFHLPKGDYLRLNFKRDYKLSLDDVGILPDLKNIAEQLFADEFKNIKGFFEG</sequence>
<feature type="short sequence motif" description="DGA/G" evidence="2">
    <location>
        <begin position="169"/>
        <end position="171"/>
    </location>
</feature>
<dbReference type="EMBL" id="JAEPCR010000120">
    <property type="protein sequence ID" value="MCG7980325.1"/>
    <property type="molecule type" value="Genomic_DNA"/>
</dbReference>
<dbReference type="InterPro" id="IPR016035">
    <property type="entry name" value="Acyl_Trfase/lysoPLipase"/>
</dbReference>
<evidence type="ECO:0000259" key="3">
    <source>
        <dbReference type="PROSITE" id="PS51635"/>
    </source>
</evidence>
<dbReference type="PANTHER" id="PTHR24138:SF12">
    <property type="entry name" value="PATATIN FAMILY PROTEIN"/>
    <property type="match status" value="1"/>
</dbReference>
<feature type="short sequence motif" description="GXGXXG" evidence="2">
    <location>
        <begin position="8"/>
        <end position="13"/>
    </location>
</feature>
<name>A0A9E4NNB8_9GAMM</name>
<organism evidence="4 5">
    <name type="scientific">Candidatus Thiodiazotropha taylori</name>
    <dbReference type="NCBI Taxonomy" id="2792791"/>
    <lineage>
        <taxon>Bacteria</taxon>
        <taxon>Pseudomonadati</taxon>
        <taxon>Pseudomonadota</taxon>
        <taxon>Gammaproteobacteria</taxon>
        <taxon>Chromatiales</taxon>
        <taxon>Sedimenticolaceae</taxon>
        <taxon>Candidatus Thiodiazotropha</taxon>
    </lineage>
</organism>
<feature type="domain" description="PNPLA" evidence="3">
    <location>
        <begin position="4"/>
        <end position="182"/>
    </location>
</feature>
<dbReference type="NCBIfam" id="NF041079">
    <property type="entry name" value="CBASS_lipase"/>
    <property type="match status" value="1"/>
</dbReference>
<dbReference type="GO" id="GO:0016787">
    <property type="term" value="F:hydrolase activity"/>
    <property type="evidence" value="ECO:0007669"/>
    <property type="project" value="UniProtKB-UniRule"/>
</dbReference>
<dbReference type="Proteomes" id="UP000886674">
    <property type="component" value="Unassembled WGS sequence"/>
</dbReference>
<dbReference type="PROSITE" id="PS51635">
    <property type="entry name" value="PNPLA"/>
    <property type="match status" value="1"/>
</dbReference>
<evidence type="ECO:0000313" key="5">
    <source>
        <dbReference type="Proteomes" id="UP000886674"/>
    </source>
</evidence>
<feature type="active site" description="Proton acceptor" evidence="2">
    <location>
        <position position="169"/>
    </location>
</feature>
<gene>
    <name evidence="4" type="ORF">JAY77_19535</name>
</gene>
<dbReference type="Pfam" id="PF01734">
    <property type="entry name" value="Patatin"/>
    <property type="match status" value="1"/>
</dbReference>
<dbReference type="GO" id="GO:0016042">
    <property type="term" value="P:lipid catabolic process"/>
    <property type="evidence" value="ECO:0007669"/>
    <property type="project" value="UniProtKB-UniRule"/>
</dbReference>